<evidence type="ECO:0000313" key="3">
    <source>
        <dbReference type="Proteomes" id="UP001530293"/>
    </source>
</evidence>
<keyword evidence="3" id="KW-1185">Reference proteome</keyword>
<accession>A0ABD3M1K7</accession>
<protein>
    <submittedName>
        <fullName evidence="2">Uncharacterized protein</fullName>
    </submittedName>
</protein>
<organism evidence="2 3">
    <name type="scientific">Discostella pseudostelligera</name>
    <dbReference type="NCBI Taxonomy" id="259834"/>
    <lineage>
        <taxon>Eukaryota</taxon>
        <taxon>Sar</taxon>
        <taxon>Stramenopiles</taxon>
        <taxon>Ochrophyta</taxon>
        <taxon>Bacillariophyta</taxon>
        <taxon>Coscinodiscophyceae</taxon>
        <taxon>Thalassiosirophycidae</taxon>
        <taxon>Stephanodiscales</taxon>
        <taxon>Stephanodiscaceae</taxon>
        <taxon>Discostella</taxon>
    </lineage>
</organism>
<comment type="caution">
    <text evidence="2">The sequence shown here is derived from an EMBL/GenBank/DDBJ whole genome shotgun (WGS) entry which is preliminary data.</text>
</comment>
<feature type="compositionally biased region" description="Low complexity" evidence="1">
    <location>
        <begin position="288"/>
        <end position="319"/>
    </location>
</feature>
<feature type="compositionally biased region" description="Low complexity" evidence="1">
    <location>
        <begin position="341"/>
        <end position="359"/>
    </location>
</feature>
<sequence>MRINTQATTSLAVTVTTFFVGAKSTDSVPTTAPSVSGSVYYGKSDKAPDSSLSAVASVNDAAVGGGMVAVVDDGKVDAGILFTAGADGAAAAVMTISASAPTCAEGFLQCFDGKVRGTSIPCTTSCAGKCCVGTDACSRFTGNVCKDGSCSGTKACWYANIPYVVKSCKAIRACNSAGFEGTVGVIVNSCNFENSCAYAGEEGGKAGDIQNSCAAKKACYCAGTQTSGGIGEINTSCNAYKACYKAGAGYTTAGIITSDLVNCCNTESVCKNAKESTLPVQCPCPTTTKAPTTQKPTLSPTTKAPTMSPTTKSPSIKPVKSPPTPPTRKPSQRPTTRKPTVKPTTKPTTAKPIPRTCPA</sequence>
<dbReference type="Proteomes" id="UP001530293">
    <property type="component" value="Unassembled WGS sequence"/>
</dbReference>
<proteinExistence type="predicted"/>
<name>A0ABD3M1K7_9STRA</name>
<feature type="region of interest" description="Disordered" evidence="1">
    <location>
        <begin position="288"/>
        <end position="359"/>
    </location>
</feature>
<dbReference type="AlphaFoldDB" id="A0ABD3M1K7"/>
<gene>
    <name evidence="2" type="ORF">ACHAWU_002646</name>
</gene>
<evidence type="ECO:0000313" key="2">
    <source>
        <dbReference type="EMBL" id="KAL3756067.1"/>
    </source>
</evidence>
<reference evidence="2 3" key="1">
    <citation type="submission" date="2024-10" db="EMBL/GenBank/DDBJ databases">
        <title>Updated reference genomes for cyclostephanoid diatoms.</title>
        <authorList>
            <person name="Roberts W.R."/>
            <person name="Alverson A.J."/>
        </authorList>
    </citation>
    <scope>NUCLEOTIDE SEQUENCE [LARGE SCALE GENOMIC DNA]</scope>
    <source>
        <strain evidence="2 3">AJA232-27</strain>
    </source>
</reference>
<dbReference type="PRINTS" id="PR01217">
    <property type="entry name" value="PRICHEXTENSN"/>
</dbReference>
<evidence type="ECO:0000256" key="1">
    <source>
        <dbReference type="SAM" id="MobiDB-lite"/>
    </source>
</evidence>
<dbReference type="EMBL" id="JALLBG020000315">
    <property type="protein sequence ID" value="KAL3756067.1"/>
    <property type="molecule type" value="Genomic_DNA"/>
</dbReference>